<name>A0A833E0Y9_9EURY</name>
<protein>
    <submittedName>
        <fullName evidence="1">Uncharacterized protein</fullName>
    </submittedName>
</protein>
<proteinExistence type="predicted"/>
<dbReference type="EMBL" id="DQUG01000189">
    <property type="protein sequence ID" value="HIP75420.1"/>
    <property type="molecule type" value="Genomic_DNA"/>
</dbReference>
<dbReference type="AlphaFoldDB" id="A0A833E0Y9"/>
<organism evidence="1 2">
    <name type="scientific">Thermococcus paralvinellae</name>
    <dbReference type="NCBI Taxonomy" id="582419"/>
    <lineage>
        <taxon>Archaea</taxon>
        <taxon>Methanobacteriati</taxon>
        <taxon>Methanobacteriota</taxon>
        <taxon>Thermococci</taxon>
        <taxon>Thermococcales</taxon>
        <taxon>Thermococcaceae</taxon>
        <taxon>Thermococcus</taxon>
    </lineage>
</organism>
<accession>A0A833E0Y9</accession>
<gene>
    <name evidence="1" type="ORF">EYH13_04710</name>
</gene>
<evidence type="ECO:0000313" key="1">
    <source>
        <dbReference type="EMBL" id="HIP75420.1"/>
    </source>
</evidence>
<dbReference type="Proteomes" id="UP000649326">
    <property type="component" value="Unassembled WGS sequence"/>
</dbReference>
<sequence>MVVNLLYWKFDNYHSGNVSKNVFIFEACNVGMIWCTNFPQEYWVSNYTLGKLVQINNAYSIKMGLPPRDVVFGGILHLNLMDAESLCTSPTDR</sequence>
<reference evidence="1" key="1">
    <citation type="journal article" date="2020" name="ISME J.">
        <title>Gammaproteobacteria mediating utilization of methyl-, sulfur- and petroleum organic compounds in deep ocean hydrothermal plumes.</title>
        <authorList>
            <person name="Zhou Z."/>
            <person name="Liu Y."/>
            <person name="Pan J."/>
            <person name="Cron B.R."/>
            <person name="Toner B.M."/>
            <person name="Anantharaman K."/>
            <person name="Breier J.A."/>
            <person name="Dick G.J."/>
            <person name="Li M."/>
        </authorList>
    </citation>
    <scope>NUCLEOTIDE SEQUENCE</scope>
    <source>
        <strain evidence="1">SZUA-1451</strain>
    </source>
</reference>
<evidence type="ECO:0000313" key="2">
    <source>
        <dbReference type="Proteomes" id="UP000649326"/>
    </source>
</evidence>
<comment type="caution">
    <text evidence="1">The sequence shown here is derived from an EMBL/GenBank/DDBJ whole genome shotgun (WGS) entry which is preliminary data.</text>
</comment>